<feature type="region of interest" description="Disordered" evidence="2">
    <location>
        <begin position="363"/>
        <end position="488"/>
    </location>
</feature>
<feature type="region of interest" description="Disordered" evidence="2">
    <location>
        <begin position="1"/>
        <end position="58"/>
    </location>
</feature>
<reference evidence="4" key="3">
    <citation type="submission" date="2025-09" db="UniProtKB">
        <authorList>
            <consortium name="Ensembl"/>
        </authorList>
    </citation>
    <scope>IDENTIFICATION</scope>
</reference>
<dbReference type="STRING" id="8187.ENSLCAP00010017846"/>
<gene>
    <name evidence="4" type="primary">DENND2B</name>
</gene>
<evidence type="ECO:0000256" key="1">
    <source>
        <dbReference type="ARBA" id="ARBA00022658"/>
    </source>
</evidence>
<feature type="region of interest" description="Disordered" evidence="2">
    <location>
        <begin position="114"/>
        <end position="165"/>
    </location>
</feature>
<dbReference type="InterPro" id="IPR001194">
    <property type="entry name" value="cDENN_dom"/>
</dbReference>
<dbReference type="Pfam" id="PF03455">
    <property type="entry name" value="dDENN"/>
    <property type="match status" value="1"/>
</dbReference>
<feature type="compositionally biased region" description="Basic and acidic residues" evidence="2">
    <location>
        <begin position="394"/>
        <end position="406"/>
    </location>
</feature>
<feature type="domain" description="UDENN" evidence="3">
    <location>
        <begin position="676"/>
        <end position="1071"/>
    </location>
</feature>
<dbReference type="PANTHER" id="PTHR15288">
    <property type="entry name" value="DENN DOMAIN-CONTAINING PROTEIN 2"/>
    <property type="match status" value="1"/>
</dbReference>
<dbReference type="Proteomes" id="UP000314980">
    <property type="component" value="Unassembled WGS sequence"/>
</dbReference>
<evidence type="ECO:0000313" key="4">
    <source>
        <dbReference type="Ensembl" id="ENSLCAP00010017846.1"/>
    </source>
</evidence>
<organism evidence="4 5">
    <name type="scientific">Lates calcarifer</name>
    <name type="common">Barramundi</name>
    <name type="synonym">Holocentrus calcarifer</name>
    <dbReference type="NCBI Taxonomy" id="8187"/>
    <lineage>
        <taxon>Eukaryota</taxon>
        <taxon>Metazoa</taxon>
        <taxon>Chordata</taxon>
        <taxon>Craniata</taxon>
        <taxon>Vertebrata</taxon>
        <taxon>Euteleostomi</taxon>
        <taxon>Actinopterygii</taxon>
        <taxon>Neopterygii</taxon>
        <taxon>Teleostei</taxon>
        <taxon>Neoteleostei</taxon>
        <taxon>Acanthomorphata</taxon>
        <taxon>Carangaria</taxon>
        <taxon>Carangaria incertae sedis</taxon>
        <taxon>Centropomidae</taxon>
        <taxon>Lates</taxon>
    </lineage>
</organism>
<keyword evidence="5" id="KW-1185">Reference proteome</keyword>
<dbReference type="Gene3D" id="3.40.50.11500">
    <property type="match status" value="1"/>
</dbReference>
<dbReference type="PANTHER" id="PTHR15288:SF5">
    <property type="entry name" value="DENN DOMAIN-CONTAINING PROTEIN 2B"/>
    <property type="match status" value="1"/>
</dbReference>
<dbReference type="InterPro" id="IPR037516">
    <property type="entry name" value="Tripartite_DENN"/>
</dbReference>
<dbReference type="GO" id="GO:0005085">
    <property type="term" value="F:guanyl-nucleotide exchange factor activity"/>
    <property type="evidence" value="ECO:0007669"/>
    <property type="project" value="UniProtKB-KW"/>
</dbReference>
<accession>A0A4W6CYP9</accession>
<proteinExistence type="predicted"/>
<dbReference type="SMART" id="SM00799">
    <property type="entry name" value="DENN"/>
    <property type="match status" value="1"/>
</dbReference>
<dbReference type="Gene3D" id="3.30.450.200">
    <property type="match status" value="1"/>
</dbReference>
<feature type="region of interest" description="Disordered" evidence="2">
    <location>
        <begin position="528"/>
        <end position="563"/>
    </location>
</feature>
<dbReference type="PROSITE" id="PS50211">
    <property type="entry name" value="DENN"/>
    <property type="match status" value="1"/>
</dbReference>
<dbReference type="InterPro" id="IPR043153">
    <property type="entry name" value="DENN_C"/>
</dbReference>
<feature type="region of interest" description="Disordered" evidence="2">
    <location>
        <begin position="79"/>
        <end position="98"/>
    </location>
</feature>
<feature type="compositionally biased region" description="Low complexity" evidence="2">
    <location>
        <begin position="456"/>
        <end position="465"/>
    </location>
</feature>
<reference evidence="5" key="1">
    <citation type="submission" date="2015-09" db="EMBL/GenBank/DDBJ databases">
        <authorList>
            <person name="Sai Rama Sridatta P."/>
        </authorList>
    </citation>
    <scope>NUCLEOTIDE SEQUENCE [LARGE SCALE GENOMIC DNA]</scope>
</reference>
<evidence type="ECO:0000256" key="2">
    <source>
        <dbReference type="SAM" id="MobiDB-lite"/>
    </source>
</evidence>
<feature type="compositionally biased region" description="Polar residues" evidence="2">
    <location>
        <begin position="26"/>
        <end position="56"/>
    </location>
</feature>
<evidence type="ECO:0000259" key="3">
    <source>
        <dbReference type="PROSITE" id="PS50211"/>
    </source>
</evidence>
<sequence length="1143" mass="127013">MTANKSSKAAPRAGGGKTPRDVPDRCQSTSPCPVLSASQGQSQQPVFSDSENSGKQSRYVRTDGRFLVRAGWNGKTASLCSGASLTGDPDSQGRLTKSKSISCLDNRLSIYKPPAQTKSCQESPGVQEQTGDLSAGGGLNGRPLSWSTLSLGPSPNQSHKRSLSLTRSVAGVPATTIRKKISEWECRRVALPRMSLCLDKRGGERVGGSEGCPSLLSSPCSEKTFDFKGVRRMSTAFSECSYTETEGEEGVSDKDGLGRFQKRIGKTESSGTFVRSLSARKETSAVLNRIQKIEQALKENPSPPPPRYLSNCYAPDKQRQKSFVIGDDLDSTCTSKRSSICSVATEPDAVSVSDKLSKLRQRFSVSSARSESPEPPGQQTSVGTSVNPLPKPKRTFEYDAKRDQKDASPANGLPPNRASESPPPLPSTPAPSMTRTTKTKTRIQDRESCESEDAASVPSSYPSSPTENGTLTADARTRPSSKSTLEENAYEDIVGKHVKENPYEDVDLKRKSLGRKSCLLESSRSWTTMDRKLNSPPQLPSKPSSQSLRLPGPSDRKSHRLSQLSKRYSHDEMLLLPQMGGSSSPCGLLDDSLCSTSDTLASHRHWRIPKLVQRINSIYCTKRGKKRLKKLSMSNVETASLRDVNVWPLSSAHTQRLLKLQSILRRAPSYRTELFEYFVVVSLKKKPSQKLLLPRGHLPLERPTKQMREAEQRLKAIPQFCFPDAKDWSPVSEYTSETFSFMLTGEDGSRRFGYCRRLLPTGKGPRLPEVYCVISRLGCFDLFSTILDEVERRRGISAALVYPFMRSLMESPFPAPGKIIKVKTFLPGAGNEVIELRRPTDSRLEHVDFDSLFGCLSIRQVIRVFASLLLERRVIFVAEKLSTLSSCMHAVVALLYPFSWQHTFIPVLPGSMLDIVCCPTPFLVGLLSSSMPKLKELPVEEALMVDLGTDRFIRQMDDEASLLPRKLQAALEQALEQRNDIINQDSDSESDEEYNSLNSLVSEAFIRFFLETIGHYSLFITQNERGERVFQREAFRKSVASKSIRRFLGVFMESQMFAGFIQDRELRKTRAKGLFEQRVDQYLEELPDTEQSGVNKFLKGLGEFEVQPALRVLLLCPHFNSSTADIMKLITVQVSLCSPEVSE</sequence>
<dbReference type="AlphaFoldDB" id="A0A4W6CYP9"/>
<dbReference type="FunFam" id="3.30.450.200:FF:000001">
    <property type="entry name" value="DENN domain-containing protein 2A isoform X1"/>
    <property type="match status" value="1"/>
</dbReference>
<dbReference type="InterPro" id="IPR005112">
    <property type="entry name" value="dDENN_dom"/>
</dbReference>
<dbReference type="InterPro" id="IPR005113">
    <property type="entry name" value="uDENN_dom"/>
</dbReference>
<dbReference type="GO" id="GO:0070374">
    <property type="term" value="P:positive regulation of ERK1 and ERK2 cascade"/>
    <property type="evidence" value="ECO:0007669"/>
    <property type="project" value="TreeGrafter"/>
</dbReference>
<reference evidence="4" key="2">
    <citation type="submission" date="2025-08" db="UniProtKB">
        <authorList>
            <consortium name="Ensembl"/>
        </authorList>
    </citation>
    <scope>IDENTIFICATION</scope>
</reference>
<feature type="compositionally biased region" description="Polar residues" evidence="2">
    <location>
        <begin position="116"/>
        <end position="132"/>
    </location>
</feature>
<dbReference type="Ensembl" id="ENSLCAT00010018242.1">
    <property type="protein sequence ID" value="ENSLCAP00010017846.1"/>
    <property type="gene ID" value="ENSLCAG00010008495.1"/>
</dbReference>
<feature type="compositionally biased region" description="Low complexity" evidence="2">
    <location>
        <begin position="541"/>
        <end position="551"/>
    </location>
</feature>
<dbReference type="InterPro" id="IPR051942">
    <property type="entry name" value="DENN_domain_containing_2"/>
</dbReference>
<feature type="compositionally biased region" description="Polar residues" evidence="2">
    <location>
        <begin position="145"/>
        <end position="165"/>
    </location>
</feature>
<keyword evidence="1" id="KW-0344">Guanine-nucleotide releasing factor</keyword>
<dbReference type="FunFam" id="3.40.50.11500:FF:000004">
    <property type="entry name" value="DENN domain-containing protein 2C isoform X1"/>
    <property type="match status" value="1"/>
</dbReference>
<dbReference type="InParanoid" id="A0A4W6CYP9"/>
<dbReference type="SMART" id="SM00800">
    <property type="entry name" value="uDENN"/>
    <property type="match status" value="1"/>
</dbReference>
<feature type="compositionally biased region" description="Polar residues" evidence="2">
    <location>
        <begin position="377"/>
        <end position="387"/>
    </location>
</feature>
<dbReference type="Pfam" id="PF02141">
    <property type="entry name" value="DENN"/>
    <property type="match status" value="1"/>
</dbReference>
<protein>
    <submittedName>
        <fullName evidence="4">DENN domain containing 2B</fullName>
    </submittedName>
</protein>
<name>A0A4W6CYP9_LATCA</name>
<dbReference type="GeneTree" id="ENSGT00950000182931"/>
<dbReference type="Pfam" id="PF03456">
    <property type="entry name" value="uDENN"/>
    <property type="match status" value="1"/>
</dbReference>
<evidence type="ECO:0000313" key="5">
    <source>
        <dbReference type="Proteomes" id="UP000314980"/>
    </source>
</evidence>
<dbReference type="SMART" id="SM00801">
    <property type="entry name" value="dDENN"/>
    <property type="match status" value="1"/>
</dbReference>